<organism evidence="18 19">
    <name type="scientific">Pseudoduganella lurida</name>
    <dbReference type="NCBI Taxonomy" id="1036180"/>
    <lineage>
        <taxon>Bacteria</taxon>
        <taxon>Pseudomonadati</taxon>
        <taxon>Pseudomonadota</taxon>
        <taxon>Betaproteobacteria</taxon>
        <taxon>Burkholderiales</taxon>
        <taxon>Oxalobacteraceae</taxon>
        <taxon>Telluria group</taxon>
        <taxon>Pseudoduganella</taxon>
    </lineage>
</organism>
<comment type="catalytic activity">
    <reaction evidence="1">
        <text>Release of an N-terminal amino acid, Xaa-|-Yaa- from a peptide, amide or arylamide. Xaa is preferably Ala, but may be most amino acids including Pro (slow action). When a terminal hydrophobic residue is followed by a prolyl residue, the two may be released as an intact Xaa-Pro dipeptide.</text>
        <dbReference type="EC" id="3.4.11.2"/>
    </reaction>
</comment>
<dbReference type="RefSeq" id="WP_145650029.1">
    <property type="nucleotide sequence ID" value="NZ_VLLB01000005.1"/>
</dbReference>
<dbReference type="GO" id="GO:0008237">
    <property type="term" value="F:metallopeptidase activity"/>
    <property type="evidence" value="ECO:0007669"/>
    <property type="project" value="UniProtKB-UniRule"/>
</dbReference>
<evidence type="ECO:0000256" key="2">
    <source>
        <dbReference type="ARBA" id="ARBA00001947"/>
    </source>
</evidence>
<keyword evidence="8" id="KW-0479">Metal-binding</keyword>
<dbReference type="InterPro" id="IPR027268">
    <property type="entry name" value="Peptidase_M4/M1_CTD_sf"/>
</dbReference>
<dbReference type="CDD" id="cd09600">
    <property type="entry name" value="M1_APN"/>
    <property type="match status" value="1"/>
</dbReference>
<dbReference type="SUPFAM" id="SSF55486">
    <property type="entry name" value="Metalloproteases ('zincins'), catalytic domain"/>
    <property type="match status" value="1"/>
</dbReference>
<evidence type="ECO:0000313" key="19">
    <source>
        <dbReference type="Proteomes" id="UP000318431"/>
    </source>
</evidence>
<dbReference type="InterPro" id="IPR024601">
    <property type="entry name" value="Peptidase_M1_pepN_C"/>
</dbReference>
<evidence type="ECO:0000256" key="6">
    <source>
        <dbReference type="ARBA" id="ARBA00022438"/>
    </source>
</evidence>
<feature type="domain" description="Peptidase M1 membrane alanine aminopeptidase" evidence="14">
    <location>
        <begin position="231"/>
        <end position="449"/>
    </location>
</feature>
<evidence type="ECO:0000256" key="9">
    <source>
        <dbReference type="ARBA" id="ARBA00022801"/>
    </source>
</evidence>
<dbReference type="Gene3D" id="2.60.40.1730">
    <property type="entry name" value="tricorn interacting facor f3 domain"/>
    <property type="match status" value="1"/>
</dbReference>
<dbReference type="GO" id="GO:0008270">
    <property type="term" value="F:zinc ion binding"/>
    <property type="evidence" value="ECO:0007669"/>
    <property type="project" value="InterPro"/>
</dbReference>
<evidence type="ECO:0000259" key="16">
    <source>
        <dbReference type="Pfam" id="PF17432"/>
    </source>
</evidence>
<dbReference type="Gene3D" id="2.60.40.1840">
    <property type="match status" value="1"/>
</dbReference>
<comment type="cofactor">
    <cofactor evidence="2">
        <name>Zn(2+)</name>
        <dbReference type="ChEBI" id="CHEBI:29105"/>
    </cofactor>
</comment>
<evidence type="ECO:0000256" key="13">
    <source>
        <dbReference type="NCBIfam" id="TIGR02414"/>
    </source>
</evidence>
<accession>A0A562R7H4</accession>
<dbReference type="InterPro" id="IPR045357">
    <property type="entry name" value="Aminopeptidase_N-like_N"/>
</dbReference>
<dbReference type="Proteomes" id="UP000318431">
    <property type="component" value="Unassembled WGS sequence"/>
</dbReference>
<evidence type="ECO:0000256" key="1">
    <source>
        <dbReference type="ARBA" id="ARBA00000098"/>
    </source>
</evidence>
<dbReference type="FunFam" id="2.60.40.1730:FF:000005">
    <property type="entry name" value="Aminopeptidase N"/>
    <property type="match status" value="1"/>
</dbReference>
<keyword evidence="6 18" id="KW-0031">Aminopeptidase</keyword>
<dbReference type="Pfam" id="PF17900">
    <property type="entry name" value="Peptidase_M1_N"/>
    <property type="match status" value="1"/>
</dbReference>
<keyword evidence="11" id="KW-0482">Metalloprotease</keyword>
<dbReference type="SUPFAM" id="SSF63737">
    <property type="entry name" value="Leukotriene A4 hydrolase N-terminal domain"/>
    <property type="match status" value="1"/>
</dbReference>
<dbReference type="Gene3D" id="1.25.50.10">
    <property type="entry name" value="Peptidase M1, alanyl aminopeptidase, C-terminal domain"/>
    <property type="match status" value="1"/>
</dbReference>
<dbReference type="OrthoDB" id="100605at2"/>
<dbReference type="Pfam" id="PF17432">
    <property type="entry name" value="DUF3458_C"/>
    <property type="match status" value="1"/>
</dbReference>
<evidence type="ECO:0000259" key="15">
    <source>
        <dbReference type="Pfam" id="PF11940"/>
    </source>
</evidence>
<evidence type="ECO:0000256" key="7">
    <source>
        <dbReference type="ARBA" id="ARBA00022670"/>
    </source>
</evidence>
<dbReference type="InterPro" id="IPR042097">
    <property type="entry name" value="Aminopeptidase_N-like_N_sf"/>
</dbReference>
<dbReference type="Gene3D" id="1.10.390.10">
    <property type="entry name" value="Neutral Protease Domain 2"/>
    <property type="match status" value="1"/>
</dbReference>
<proteinExistence type="inferred from homology"/>
<protein>
    <recommendedName>
        <fullName evidence="5 13">Aminopeptidase N</fullName>
        <ecNumber evidence="4 13">3.4.11.2</ecNumber>
    </recommendedName>
</protein>
<sequence>MRTDSPQTIYRKDYTPPSYLVETVELGFDLDPARTIVANRITLRHNPEAAQDHRDIVLHGEDIELVALRLNGTELNPGQYIVGTSTLTIKKAPLNVVLEIETTCAPEQNTTLSGLYVSNNSFYTQCEAEGFRRITYFPDRPDVMAKFTVMLRADKQKYPVLLSNGNLVEEGDLDNGRHYAKWEDPFKKPSYLFALVAARLVCQEETFRLADGRNALLQVWVEEGNLDKTDYAMQSLKNSIRWDEERWGLELDLDRFMIVAVGDFNMGAMENKGLNIFNTKFVLANPATATDVDFAGIEAVVGHEYFHNWTGNRVTCRDWFQLSLKEGLTVFRDQEFSADMIGTDSGRAVTRIDQVRTLRQAQFPEDAGPMAHPVRPDSFVEINNFYTVTVYEKGAEVVRMYQTLLGRDAFRKGMDLYFERHDGQAVTCDDFRAAMASAAGRDLAQFERWYSQAGTPIVTASGTYDEEAQRYTLTLAQRCPPTPGQAEKLPFHIPVAVGLLDAKGRDLALNGEGDTTVVLELTEAEQTFTFDAIAELPVPSLLRDFSAPVVLEYPYTDEELLHLFRHDSDPVNRWEAGQRLAMARLLRLTAAVQNGEKLELDYTFIAAQRALLVDETLEAAFREQALILPSESLIADQMEAVDPQAIHTARRFMRETIAKVLRNELQNAVAANATPGPYSPDAVSAGKRGLKNLALSYLLAAPDDFTLDLATRQVAEATNMTDRAAALVALIHSGADVEAQLQSFYDEFKGEALVVDKWFAMQASAPTTDVARIRELMTHPAFTLKTPNRARSLIFNFTNANPSQFHAPDGSGYEFWAEHVIKLDALNPQVAARLARSMDRWRRYLPDLQPHMRRALETVAAAPKLSNDVMEVISKALAN</sequence>
<evidence type="ECO:0000256" key="11">
    <source>
        <dbReference type="ARBA" id="ARBA00023049"/>
    </source>
</evidence>
<comment type="function">
    <text evidence="12">Aminopeptidase N is involved in the degradation of intracellular peptides generated by protein breakdown during normal growth as well as in response to nutrient starvation.</text>
</comment>
<dbReference type="InterPro" id="IPR035414">
    <property type="entry name" value="Peptidase_M1_pepN_Ig-like"/>
</dbReference>
<dbReference type="PANTHER" id="PTHR46322:SF1">
    <property type="entry name" value="PUROMYCIN-SENSITIVE AMINOPEPTIDASE"/>
    <property type="match status" value="1"/>
</dbReference>
<comment type="similarity">
    <text evidence="3">Belongs to the peptidase M1 family.</text>
</comment>
<evidence type="ECO:0000256" key="5">
    <source>
        <dbReference type="ARBA" id="ARBA00015611"/>
    </source>
</evidence>
<dbReference type="GO" id="GO:0016285">
    <property type="term" value="F:alanyl aminopeptidase activity"/>
    <property type="evidence" value="ECO:0007669"/>
    <property type="project" value="UniProtKB-EC"/>
</dbReference>
<evidence type="ECO:0000256" key="3">
    <source>
        <dbReference type="ARBA" id="ARBA00010136"/>
    </source>
</evidence>
<dbReference type="InterPro" id="IPR001930">
    <property type="entry name" value="Peptidase_M1"/>
</dbReference>
<dbReference type="InterPro" id="IPR038438">
    <property type="entry name" value="PepN_Ig-like_sf"/>
</dbReference>
<name>A0A562R7H4_9BURK</name>
<dbReference type="InterPro" id="IPR012779">
    <property type="entry name" value="Peptidase_M1_pepN"/>
</dbReference>
<feature type="domain" description="Peptidase M1 alanyl aminopeptidase Ig-like fold" evidence="15">
    <location>
        <begin position="454"/>
        <end position="553"/>
    </location>
</feature>
<keyword evidence="7" id="KW-0645">Protease</keyword>
<dbReference type="FunFam" id="3.30.2010.30:FF:000002">
    <property type="entry name" value="Putative aminopeptidase N"/>
    <property type="match status" value="1"/>
</dbReference>
<dbReference type="InterPro" id="IPR014782">
    <property type="entry name" value="Peptidase_M1_dom"/>
</dbReference>
<evidence type="ECO:0000256" key="12">
    <source>
        <dbReference type="ARBA" id="ARBA00059739"/>
    </source>
</evidence>
<reference evidence="18 19" key="1">
    <citation type="journal article" date="2015" name="Stand. Genomic Sci.">
        <title>Genomic Encyclopedia of Bacterial and Archaeal Type Strains, Phase III: the genomes of soil and plant-associated and newly described type strains.</title>
        <authorList>
            <person name="Whitman W.B."/>
            <person name="Woyke T."/>
            <person name="Klenk H.P."/>
            <person name="Zhou Y."/>
            <person name="Lilburn T.G."/>
            <person name="Beck B.J."/>
            <person name="De Vos P."/>
            <person name="Vandamme P."/>
            <person name="Eisen J.A."/>
            <person name="Garrity G."/>
            <person name="Hugenholtz P."/>
            <person name="Kyrpides N.C."/>
        </authorList>
    </citation>
    <scope>NUCLEOTIDE SEQUENCE [LARGE SCALE GENOMIC DNA]</scope>
    <source>
        <strain evidence="18 19">CGMCC 1.10822</strain>
    </source>
</reference>
<dbReference type="Gene3D" id="3.30.2010.30">
    <property type="match status" value="1"/>
</dbReference>
<evidence type="ECO:0000259" key="14">
    <source>
        <dbReference type="Pfam" id="PF01433"/>
    </source>
</evidence>
<dbReference type="PANTHER" id="PTHR46322">
    <property type="entry name" value="PUROMYCIN-SENSITIVE AMINOPEPTIDASE"/>
    <property type="match status" value="1"/>
</dbReference>
<dbReference type="Pfam" id="PF01433">
    <property type="entry name" value="Peptidase_M1"/>
    <property type="match status" value="1"/>
</dbReference>
<dbReference type="Pfam" id="PF11940">
    <property type="entry name" value="DUF3458"/>
    <property type="match status" value="1"/>
</dbReference>
<keyword evidence="19" id="KW-1185">Reference proteome</keyword>
<keyword evidence="10" id="KW-0862">Zinc</keyword>
<evidence type="ECO:0000259" key="17">
    <source>
        <dbReference type="Pfam" id="PF17900"/>
    </source>
</evidence>
<evidence type="ECO:0000256" key="8">
    <source>
        <dbReference type="ARBA" id="ARBA00022723"/>
    </source>
</evidence>
<dbReference type="AlphaFoldDB" id="A0A562R7H4"/>
<dbReference type="FunFam" id="1.10.390.10:FF:000002">
    <property type="entry name" value="Aminopeptidase N"/>
    <property type="match status" value="1"/>
</dbReference>
<evidence type="ECO:0000256" key="10">
    <source>
        <dbReference type="ARBA" id="ARBA00022833"/>
    </source>
</evidence>
<comment type="caution">
    <text evidence="18">The sequence shown here is derived from an EMBL/GenBank/DDBJ whole genome shotgun (WGS) entry which is preliminary data.</text>
</comment>
<dbReference type="EC" id="3.4.11.2" evidence="4 13"/>
<feature type="domain" description="Peptidase M1 alanyl aminopeptidase C-terminal" evidence="16">
    <location>
        <begin position="557"/>
        <end position="878"/>
    </location>
</feature>
<gene>
    <name evidence="18" type="ORF">IP91_03139</name>
</gene>
<dbReference type="GO" id="GO:0006508">
    <property type="term" value="P:proteolysis"/>
    <property type="evidence" value="ECO:0007669"/>
    <property type="project" value="UniProtKB-UniRule"/>
</dbReference>
<evidence type="ECO:0000256" key="4">
    <source>
        <dbReference type="ARBA" id="ARBA00012564"/>
    </source>
</evidence>
<dbReference type="NCBIfam" id="TIGR02414">
    <property type="entry name" value="pepN_proteo"/>
    <property type="match status" value="1"/>
</dbReference>
<dbReference type="FunFam" id="2.60.40.1840:FF:000001">
    <property type="entry name" value="Aminopeptidase N"/>
    <property type="match status" value="1"/>
</dbReference>
<keyword evidence="9" id="KW-0378">Hydrolase</keyword>
<evidence type="ECO:0000313" key="18">
    <source>
        <dbReference type="EMBL" id="TWI64370.1"/>
    </source>
</evidence>
<feature type="domain" description="Aminopeptidase N-like N-terminal" evidence="17">
    <location>
        <begin position="51"/>
        <end position="192"/>
    </location>
</feature>
<dbReference type="PRINTS" id="PR00756">
    <property type="entry name" value="ALADIPTASE"/>
</dbReference>
<dbReference type="InterPro" id="IPR037144">
    <property type="entry name" value="Peptidase_M1_pepN_C_sf"/>
</dbReference>
<dbReference type="EMBL" id="VLLB01000005">
    <property type="protein sequence ID" value="TWI64370.1"/>
    <property type="molecule type" value="Genomic_DNA"/>
</dbReference>